<protein>
    <submittedName>
        <fullName evidence="1">HAD family hydrolase</fullName>
    </submittedName>
</protein>
<dbReference type="RefSeq" id="WP_343955991.1">
    <property type="nucleotide sequence ID" value="NZ_BAAAMN010000008.1"/>
</dbReference>
<reference evidence="1 2" key="1">
    <citation type="journal article" date="2019" name="Int. J. Syst. Evol. Microbiol.">
        <title>The Global Catalogue of Microorganisms (GCM) 10K type strain sequencing project: providing services to taxonomists for standard genome sequencing and annotation.</title>
        <authorList>
            <consortium name="The Broad Institute Genomics Platform"/>
            <consortium name="The Broad Institute Genome Sequencing Center for Infectious Disease"/>
            <person name="Wu L."/>
            <person name="Ma J."/>
        </authorList>
    </citation>
    <scope>NUCLEOTIDE SEQUENCE [LARGE SCALE GENOMIC DNA]</scope>
    <source>
        <strain evidence="1 2">JCM 13595</strain>
    </source>
</reference>
<dbReference type="Gene3D" id="3.40.50.1000">
    <property type="entry name" value="HAD superfamily/HAD-like"/>
    <property type="match status" value="1"/>
</dbReference>
<organism evidence="1 2">
    <name type="scientific">Yaniella flava</name>
    <dbReference type="NCBI Taxonomy" id="287930"/>
    <lineage>
        <taxon>Bacteria</taxon>
        <taxon>Bacillati</taxon>
        <taxon>Actinomycetota</taxon>
        <taxon>Actinomycetes</taxon>
        <taxon>Micrococcales</taxon>
        <taxon>Micrococcaceae</taxon>
        <taxon>Yaniella</taxon>
    </lineage>
</organism>
<comment type="caution">
    <text evidence="1">The sequence shown here is derived from an EMBL/GenBank/DDBJ whole genome shotgun (WGS) entry which is preliminary data.</text>
</comment>
<name>A0ABN2U4V9_9MICC</name>
<evidence type="ECO:0000313" key="2">
    <source>
        <dbReference type="Proteomes" id="UP001501461"/>
    </source>
</evidence>
<keyword evidence="1" id="KW-0378">Hydrolase</keyword>
<gene>
    <name evidence="1" type="ORF">GCM10009720_04740</name>
</gene>
<dbReference type="Proteomes" id="UP001501461">
    <property type="component" value="Unassembled WGS sequence"/>
</dbReference>
<dbReference type="EMBL" id="BAAAMN010000008">
    <property type="protein sequence ID" value="GAA2028031.1"/>
    <property type="molecule type" value="Genomic_DNA"/>
</dbReference>
<dbReference type="InterPro" id="IPR036412">
    <property type="entry name" value="HAD-like_sf"/>
</dbReference>
<dbReference type="GO" id="GO:0016787">
    <property type="term" value="F:hydrolase activity"/>
    <property type="evidence" value="ECO:0007669"/>
    <property type="project" value="UniProtKB-KW"/>
</dbReference>
<dbReference type="Pfam" id="PF00702">
    <property type="entry name" value="Hydrolase"/>
    <property type="match status" value="1"/>
</dbReference>
<dbReference type="SUPFAM" id="SSF56784">
    <property type="entry name" value="HAD-like"/>
    <property type="match status" value="1"/>
</dbReference>
<keyword evidence="2" id="KW-1185">Reference proteome</keyword>
<evidence type="ECO:0000313" key="1">
    <source>
        <dbReference type="EMBL" id="GAA2028031.1"/>
    </source>
</evidence>
<sequence>MRPSIIFDFDGTLAIGHGPVLAYARFVADAAGPQFVERVESELANYDAGATEYRDGYNIVASLAEADGVDDQTMAAAYIRSREELGTRSAPVRSMPGLDDFLSRIGQHARLVLATNAPQEGVGRVLENWGVQDSFDELHFRVGKPAGLKAIVEVELAEGPVLAVGDIVEYDLAPALALGADTALVGATAATSTAQVTMRDASLENLVSAIHTWAVQAAAPASSALPTTSERSSHHA</sequence>
<proteinExistence type="predicted"/>
<accession>A0ABN2U4V9</accession>
<dbReference type="InterPro" id="IPR023214">
    <property type="entry name" value="HAD_sf"/>
</dbReference>